<evidence type="ECO:0000313" key="2">
    <source>
        <dbReference type="Proteomes" id="UP001595604"/>
    </source>
</evidence>
<dbReference type="RefSeq" id="WP_379510222.1">
    <property type="nucleotide sequence ID" value="NZ_JBHRTQ010000009.1"/>
</dbReference>
<protein>
    <recommendedName>
        <fullName evidence="3">DUF4261 domain-containing protein</fullName>
    </recommendedName>
</protein>
<comment type="caution">
    <text evidence="1">The sequence shown here is derived from an EMBL/GenBank/DDBJ whole genome shotgun (WGS) entry which is preliminary data.</text>
</comment>
<name>A0ABV7IS98_9SPHN</name>
<evidence type="ECO:0008006" key="3">
    <source>
        <dbReference type="Google" id="ProtNLM"/>
    </source>
</evidence>
<sequence length="270" mass="28159">MDRAGERFASWQEGIAVRREAGLTLFFAPTAGGTDAERLPGRPARPDADAIRALAAESGKVVSFSISHQPKDHPYWVELLALGLTFDLRGLAPGIGAQVAAPGHAFGLPLADARGLECVVLRTGPHLASAGSLMPIVRTMAALGCELASLPGLVGIGWEPAGTIMAPDYFRTTAGAWLEGGAFPALGFTALARSPAGAMRSIGLGFFLGHELELAARPGESPADTARLAVRLIHDLVQNGSYSPGDHEGPTGDVLHCSFNADMSLLHIVR</sequence>
<accession>A0ABV7IS98</accession>
<evidence type="ECO:0000313" key="1">
    <source>
        <dbReference type="EMBL" id="MFC3174842.1"/>
    </source>
</evidence>
<reference evidence="2" key="1">
    <citation type="journal article" date="2019" name="Int. J. Syst. Evol. Microbiol.">
        <title>The Global Catalogue of Microorganisms (GCM) 10K type strain sequencing project: providing services to taxonomists for standard genome sequencing and annotation.</title>
        <authorList>
            <consortium name="The Broad Institute Genomics Platform"/>
            <consortium name="The Broad Institute Genome Sequencing Center for Infectious Disease"/>
            <person name="Wu L."/>
            <person name="Ma J."/>
        </authorList>
    </citation>
    <scope>NUCLEOTIDE SEQUENCE [LARGE SCALE GENOMIC DNA]</scope>
    <source>
        <strain evidence="2">KCTC 42984</strain>
    </source>
</reference>
<keyword evidence="2" id="KW-1185">Reference proteome</keyword>
<dbReference type="EMBL" id="JBHRTQ010000009">
    <property type="protein sequence ID" value="MFC3174842.1"/>
    <property type="molecule type" value="Genomic_DNA"/>
</dbReference>
<proteinExistence type="predicted"/>
<dbReference type="Proteomes" id="UP001595604">
    <property type="component" value="Unassembled WGS sequence"/>
</dbReference>
<gene>
    <name evidence="1" type="ORF">ACFOD9_11335</name>
</gene>
<organism evidence="1 2">
    <name type="scientific">Novosphingobium bradum</name>
    <dbReference type="NCBI Taxonomy" id="1737444"/>
    <lineage>
        <taxon>Bacteria</taxon>
        <taxon>Pseudomonadati</taxon>
        <taxon>Pseudomonadota</taxon>
        <taxon>Alphaproteobacteria</taxon>
        <taxon>Sphingomonadales</taxon>
        <taxon>Sphingomonadaceae</taxon>
        <taxon>Novosphingobium</taxon>
    </lineage>
</organism>